<evidence type="ECO:0000313" key="1">
    <source>
        <dbReference type="EMBL" id="OQD89517.1"/>
    </source>
</evidence>
<keyword evidence="2" id="KW-1185">Reference proteome</keyword>
<dbReference type="EMBL" id="MDYN01000002">
    <property type="protein sequence ID" value="OQD89517.1"/>
    <property type="molecule type" value="Genomic_DNA"/>
</dbReference>
<dbReference type="Proteomes" id="UP000191672">
    <property type="component" value="Unassembled WGS sequence"/>
</dbReference>
<protein>
    <submittedName>
        <fullName evidence="1">Uncharacterized protein</fullName>
    </submittedName>
</protein>
<reference evidence="2" key="1">
    <citation type="journal article" date="2017" name="Nat. Microbiol.">
        <title>Global analysis of biosynthetic gene clusters reveals vast potential of secondary metabolite production in Penicillium species.</title>
        <authorList>
            <person name="Nielsen J.C."/>
            <person name="Grijseels S."/>
            <person name="Prigent S."/>
            <person name="Ji B."/>
            <person name="Dainat J."/>
            <person name="Nielsen K.F."/>
            <person name="Frisvad J.C."/>
            <person name="Workman M."/>
            <person name="Nielsen J."/>
        </authorList>
    </citation>
    <scope>NUCLEOTIDE SEQUENCE [LARGE SCALE GENOMIC DNA]</scope>
    <source>
        <strain evidence="2">IBT 31811</strain>
    </source>
</reference>
<comment type="caution">
    <text evidence="1">The sequence shown here is derived from an EMBL/GenBank/DDBJ whole genome shotgun (WGS) entry which is preliminary data.</text>
</comment>
<proteinExistence type="predicted"/>
<organism evidence="1 2">
    <name type="scientific">Penicillium antarcticum</name>
    <dbReference type="NCBI Taxonomy" id="416450"/>
    <lineage>
        <taxon>Eukaryota</taxon>
        <taxon>Fungi</taxon>
        <taxon>Dikarya</taxon>
        <taxon>Ascomycota</taxon>
        <taxon>Pezizomycotina</taxon>
        <taxon>Eurotiomycetes</taxon>
        <taxon>Eurotiomycetidae</taxon>
        <taxon>Eurotiales</taxon>
        <taxon>Aspergillaceae</taxon>
        <taxon>Penicillium</taxon>
    </lineage>
</organism>
<dbReference type="AlphaFoldDB" id="A0A1V6QKM7"/>
<gene>
    <name evidence="1" type="ORF">PENANT_c002G08258</name>
</gene>
<accession>A0A1V6QKM7</accession>
<name>A0A1V6QKM7_9EURO</name>
<dbReference type="STRING" id="416450.A0A1V6QKM7"/>
<sequence length="107" mass="11558">MGNLQTGDTAPSLLPKDLYDMRVIAYLLSGVYATTALAASYPSPGSDAYAEAEAECGSLGVMTVDPDNLPEGVTLAVVRKCREHPLGHLAYPGADDLLRRWLPDWFF</sequence>
<evidence type="ECO:0000313" key="2">
    <source>
        <dbReference type="Proteomes" id="UP000191672"/>
    </source>
</evidence>